<dbReference type="Pfam" id="PF03640">
    <property type="entry name" value="Lipoprotein_15"/>
    <property type="match status" value="2"/>
</dbReference>
<accession>A0ABV5Z892</accession>
<name>A0ABV5Z892_9GAMM</name>
<dbReference type="Proteomes" id="UP001589628">
    <property type="component" value="Unassembled WGS sequence"/>
</dbReference>
<keyword evidence="1" id="KW-0732">Signal</keyword>
<dbReference type="InterPro" id="IPR014558">
    <property type="entry name" value="UCP029720"/>
</dbReference>
<protein>
    <recommendedName>
        <fullName evidence="4">Lipoprotein</fullName>
    </recommendedName>
</protein>
<dbReference type="RefSeq" id="WP_027313575.1">
    <property type="nucleotide sequence ID" value="NZ_JBHLZN010000001.1"/>
</dbReference>
<sequence length="126" mass="13753">MNKMISISTFAFSLLAAGSVWAEAPIQVHNSAMGEVLANQAGMTLYTFKKDSEGISNCYDQCAQNWPPLMATAGDMAEGDYSLVTRKDGGQQWAYKGMPLYLWVKDQQPGDTSGHGVKDVWEVAKP</sequence>
<gene>
    <name evidence="2" type="ORF">ACFFLH_03510</name>
</gene>
<dbReference type="PANTHER" id="PTHR39335:SF1">
    <property type="entry name" value="BLL4220 PROTEIN"/>
    <property type="match status" value="1"/>
</dbReference>
<evidence type="ECO:0000313" key="2">
    <source>
        <dbReference type="EMBL" id="MFB9885475.1"/>
    </source>
</evidence>
<dbReference type="PANTHER" id="PTHR39335">
    <property type="entry name" value="BLL4220 PROTEIN"/>
    <property type="match status" value="1"/>
</dbReference>
<evidence type="ECO:0008006" key="4">
    <source>
        <dbReference type="Google" id="ProtNLM"/>
    </source>
</evidence>
<dbReference type="EMBL" id="JBHLZN010000001">
    <property type="protein sequence ID" value="MFB9885475.1"/>
    <property type="molecule type" value="Genomic_DNA"/>
</dbReference>
<feature type="chain" id="PRO_5045612218" description="Lipoprotein" evidence="1">
    <location>
        <begin position="23"/>
        <end position="126"/>
    </location>
</feature>
<dbReference type="PIRSF" id="PIRSF029720">
    <property type="entry name" value="UCP029720"/>
    <property type="match status" value="1"/>
</dbReference>
<feature type="signal peptide" evidence="1">
    <location>
        <begin position="1"/>
        <end position="22"/>
    </location>
</feature>
<evidence type="ECO:0000256" key="1">
    <source>
        <dbReference type="SAM" id="SignalP"/>
    </source>
</evidence>
<comment type="caution">
    <text evidence="2">The sequence shown here is derived from an EMBL/GenBank/DDBJ whole genome shotgun (WGS) entry which is preliminary data.</text>
</comment>
<evidence type="ECO:0000313" key="3">
    <source>
        <dbReference type="Proteomes" id="UP001589628"/>
    </source>
</evidence>
<keyword evidence="3" id="KW-1185">Reference proteome</keyword>
<proteinExistence type="predicted"/>
<reference evidence="2 3" key="1">
    <citation type="submission" date="2024-09" db="EMBL/GenBank/DDBJ databases">
        <authorList>
            <person name="Sun Q."/>
            <person name="Mori K."/>
        </authorList>
    </citation>
    <scope>NUCLEOTIDE SEQUENCE [LARGE SCALE GENOMIC DNA]</scope>
    <source>
        <strain evidence="2 3">ATCC 51285</strain>
    </source>
</reference>
<dbReference type="InterPro" id="IPR005297">
    <property type="entry name" value="Lipoprotein_repeat"/>
</dbReference>
<organism evidence="2 3">
    <name type="scientific">Balneatrix alpica</name>
    <dbReference type="NCBI Taxonomy" id="75684"/>
    <lineage>
        <taxon>Bacteria</taxon>
        <taxon>Pseudomonadati</taxon>
        <taxon>Pseudomonadota</taxon>
        <taxon>Gammaproteobacteria</taxon>
        <taxon>Oceanospirillales</taxon>
        <taxon>Balneatrichaceae</taxon>
        <taxon>Balneatrix</taxon>
    </lineage>
</organism>